<organism evidence="1 2">
    <name type="scientific">Dictyostelium discoideum</name>
    <name type="common">Social amoeba</name>
    <dbReference type="NCBI Taxonomy" id="44689"/>
    <lineage>
        <taxon>Eukaryota</taxon>
        <taxon>Amoebozoa</taxon>
        <taxon>Evosea</taxon>
        <taxon>Eumycetozoa</taxon>
        <taxon>Dictyostelia</taxon>
        <taxon>Dictyosteliales</taxon>
        <taxon>Dictyosteliaceae</taxon>
        <taxon>Dictyostelium</taxon>
    </lineage>
</organism>
<keyword evidence="2" id="KW-1185">Reference proteome</keyword>
<dbReference type="dictyBase" id="DDB_G0279057"/>
<sequence length="57" mass="6605">MTIIDSFSAIVTIKNNKTFQNLNNFNSSLVYEKSMITRWDPRKTVIKKGFYVGPAYI</sequence>
<dbReference type="AlphaFoldDB" id="Q54XB7"/>
<evidence type="ECO:0000313" key="2">
    <source>
        <dbReference type="Proteomes" id="UP000002195"/>
    </source>
</evidence>
<dbReference type="PaxDb" id="44689-DDB0215328"/>
<dbReference type="GeneID" id="8621858"/>
<comment type="caution">
    <text evidence="1">The sequence shown here is derived from an EMBL/GenBank/DDBJ whole genome shotgun (WGS) entry which is preliminary data.</text>
</comment>
<proteinExistence type="predicted"/>
<dbReference type="RefSeq" id="XP_641944.1">
    <property type="nucleotide sequence ID" value="XM_636852.1"/>
</dbReference>
<reference evidence="1 2" key="1">
    <citation type="journal article" date="2005" name="Nature">
        <title>The genome of the social amoeba Dictyostelium discoideum.</title>
        <authorList>
            <consortium name="The Dictyostelium discoideum Sequencing Consortium"/>
            <person name="Eichinger L."/>
            <person name="Pachebat J.A."/>
            <person name="Glockner G."/>
            <person name="Rajandream M.A."/>
            <person name="Sucgang R."/>
            <person name="Berriman M."/>
            <person name="Song J."/>
            <person name="Olsen R."/>
            <person name="Szafranski K."/>
            <person name="Xu Q."/>
            <person name="Tunggal B."/>
            <person name="Kummerfeld S."/>
            <person name="Madera M."/>
            <person name="Konfortov B.A."/>
            <person name="Rivero F."/>
            <person name="Bankier A.T."/>
            <person name="Lehmann R."/>
            <person name="Hamlin N."/>
            <person name="Davies R."/>
            <person name="Gaudet P."/>
            <person name="Fey P."/>
            <person name="Pilcher K."/>
            <person name="Chen G."/>
            <person name="Saunders D."/>
            <person name="Sodergren E."/>
            <person name="Davis P."/>
            <person name="Kerhornou A."/>
            <person name="Nie X."/>
            <person name="Hall N."/>
            <person name="Anjard C."/>
            <person name="Hemphill L."/>
            <person name="Bason N."/>
            <person name="Farbrother P."/>
            <person name="Desany B."/>
            <person name="Just E."/>
            <person name="Morio T."/>
            <person name="Rost R."/>
            <person name="Churcher C."/>
            <person name="Cooper J."/>
            <person name="Haydock S."/>
            <person name="van Driessche N."/>
            <person name="Cronin A."/>
            <person name="Goodhead I."/>
            <person name="Muzny D."/>
            <person name="Mourier T."/>
            <person name="Pain A."/>
            <person name="Lu M."/>
            <person name="Harper D."/>
            <person name="Lindsay R."/>
            <person name="Hauser H."/>
            <person name="James K."/>
            <person name="Quiles M."/>
            <person name="Madan Babu M."/>
            <person name="Saito T."/>
            <person name="Buchrieser C."/>
            <person name="Wardroper A."/>
            <person name="Felder M."/>
            <person name="Thangavelu M."/>
            <person name="Johnson D."/>
            <person name="Knights A."/>
            <person name="Loulseged H."/>
            <person name="Mungall K."/>
            <person name="Oliver K."/>
            <person name="Price C."/>
            <person name="Quail M.A."/>
            <person name="Urushihara H."/>
            <person name="Hernandez J."/>
            <person name="Rabbinowitsch E."/>
            <person name="Steffen D."/>
            <person name="Sanders M."/>
            <person name="Ma J."/>
            <person name="Kohara Y."/>
            <person name="Sharp S."/>
            <person name="Simmonds M."/>
            <person name="Spiegler S."/>
            <person name="Tivey A."/>
            <person name="Sugano S."/>
            <person name="White B."/>
            <person name="Walker D."/>
            <person name="Woodward J."/>
            <person name="Winckler T."/>
            <person name="Tanaka Y."/>
            <person name="Shaulsky G."/>
            <person name="Schleicher M."/>
            <person name="Weinstock G."/>
            <person name="Rosenthal A."/>
            <person name="Cox E.C."/>
            <person name="Chisholm R.L."/>
            <person name="Gibbs R."/>
            <person name="Loomis W.F."/>
            <person name="Platzer M."/>
            <person name="Kay R.R."/>
            <person name="Williams J."/>
            <person name="Dear P.H."/>
            <person name="Noegel A.A."/>
            <person name="Barrell B."/>
            <person name="Kuspa A."/>
        </authorList>
    </citation>
    <scope>NUCLEOTIDE SEQUENCE [LARGE SCALE GENOMIC DNA]</scope>
    <source>
        <strain evidence="1 2">AX4</strain>
    </source>
</reference>
<evidence type="ECO:0000313" key="1">
    <source>
        <dbReference type="EMBL" id="EAL67950.1"/>
    </source>
</evidence>
<protein>
    <submittedName>
        <fullName evidence="1">Uncharacterized protein</fullName>
    </submittedName>
</protein>
<dbReference type="KEGG" id="ddi:DDB_G0279057"/>
<gene>
    <name evidence="1" type="ORF">DDB_G0279057</name>
</gene>
<dbReference type="HOGENOM" id="CLU_3000416_0_0_1"/>
<name>Q54XB7_DICDI</name>
<dbReference type="InParanoid" id="Q54XB7"/>
<dbReference type="Proteomes" id="UP000002195">
    <property type="component" value="Unassembled WGS sequence"/>
</dbReference>
<dbReference type="EMBL" id="AAFI02000026">
    <property type="protein sequence ID" value="EAL67950.1"/>
    <property type="molecule type" value="Genomic_DNA"/>
</dbReference>
<dbReference type="VEuPathDB" id="AmoebaDB:DDB_G0279057"/>
<accession>Q54XB7</accession>